<dbReference type="SMART" id="SM00086">
    <property type="entry name" value="PAC"/>
    <property type="match status" value="3"/>
</dbReference>
<dbReference type="FunFam" id="3.30.565.10:FF:000010">
    <property type="entry name" value="Sensor histidine kinase RcsC"/>
    <property type="match status" value="1"/>
</dbReference>
<feature type="domain" description="Response regulatory" evidence="11">
    <location>
        <begin position="16"/>
        <end position="130"/>
    </location>
</feature>
<gene>
    <name evidence="14" type="ORF">FEV09_12645</name>
</gene>
<dbReference type="InterPro" id="IPR003661">
    <property type="entry name" value="HisK_dim/P_dom"/>
</dbReference>
<dbReference type="InterPro" id="IPR000700">
    <property type="entry name" value="PAS-assoc_C"/>
</dbReference>
<dbReference type="EMBL" id="VBTY01000099">
    <property type="protein sequence ID" value="MDG3495409.1"/>
    <property type="molecule type" value="Genomic_DNA"/>
</dbReference>
<comment type="caution">
    <text evidence="9">Lacks conserved residue(s) required for the propagation of feature annotation.</text>
</comment>
<feature type="domain" description="Response regulatory" evidence="11">
    <location>
        <begin position="1000"/>
        <end position="1116"/>
    </location>
</feature>
<evidence type="ECO:0000256" key="8">
    <source>
        <dbReference type="ARBA" id="ARBA00074306"/>
    </source>
</evidence>
<dbReference type="PROSITE" id="PS50110">
    <property type="entry name" value="RESPONSE_REGULATORY"/>
    <property type="match status" value="2"/>
</dbReference>
<dbReference type="Gene3D" id="3.40.50.2300">
    <property type="match status" value="2"/>
</dbReference>
<dbReference type="AlphaFoldDB" id="A0A9X4M9G4"/>
<dbReference type="InterPro" id="IPR013656">
    <property type="entry name" value="PAS_4"/>
</dbReference>
<evidence type="ECO:0000259" key="13">
    <source>
        <dbReference type="PROSITE" id="PS50113"/>
    </source>
</evidence>
<evidence type="ECO:0000256" key="4">
    <source>
        <dbReference type="ARBA" id="ARBA00022553"/>
    </source>
</evidence>
<dbReference type="PROSITE" id="PS50109">
    <property type="entry name" value="HIS_KIN"/>
    <property type="match status" value="1"/>
</dbReference>
<dbReference type="SUPFAM" id="SSF47384">
    <property type="entry name" value="Homodimeric domain of signal transducing histidine kinase"/>
    <property type="match status" value="1"/>
</dbReference>
<dbReference type="InterPro" id="IPR036890">
    <property type="entry name" value="HATPase_C_sf"/>
</dbReference>
<dbReference type="PANTHER" id="PTHR43047">
    <property type="entry name" value="TWO-COMPONENT HISTIDINE PROTEIN KINASE"/>
    <property type="match status" value="1"/>
</dbReference>
<dbReference type="CDD" id="cd00130">
    <property type="entry name" value="PAS"/>
    <property type="match status" value="2"/>
</dbReference>
<evidence type="ECO:0000256" key="1">
    <source>
        <dbReference type="ARBA" id="ARBA00000085"/>
    </source>
</evidence>
<dbReference type="PANTHER" id="PTHR43047:SF63">
    <property type="entry name" value="HISTIDINE KINASE"/>
    <property type="match status" value="1"/>
</dbReference>
<dbReference type="SMART" id="SM00387">
    <property type="entry name" value="HATPase_c"/>
    <property type="match status" value="1"/>
</dbReference>
<dbReference type="SUPFAM" id="SSF52172">
    <property type="entry name" value="CheY-like"/>
    <property type="match status" value="2"/>
</dbReference>
<dbReference type="SUPFAM" id="SSF55785">
    <property type="entry name" value="PYP-like sensor domain (PAS domain)"/>
    <property type="match status" value="3"/>
</dbReference>
<evidence type="ECO:0000313" key="15">
    <source>
        <dbReference type="Proteomes" id="UP001152872"/>
    </source>
</evidence>
<dbReference type="InterPro" id="IPR013655">
    <property type="entry name" value="PAS_fold_3"/>
</dbReference>
<dbReference type="FunFam" id="3.30.450.20:FF:000099">
    <property type="entry name" value="Sensory box sensor histidine kinase"/>
    <property type="match status" value="1"/>
</dbReference>
<dbReference type="Pfam" id="PF13426">
    <property type="entry name" value="PAS_9"/>
    <property type="match status" value="1"/>
</dbReference>
<dbReference type="SMART" id="SM00091">
    <property type="entry name" value="PAS"/>
    <property type="match status" value="3"/>
</dbReference>
<dbReference type="NCBIfam" id="TIGR00229">
    <property type="entry name" value="sensory_box"/>
    <property type="match status" value="3"/>
</dbReference>
<dbReference type="CDD" id="cd16922">
    <property type="entry name" value="HATPase_EvgS-ArcB-TorS-like"/>
    <property type="match status" value="1"/>
</dbReference>
<dbReference type="CDD" id="cd00082">
    <property type="entry name" value="HisKA"/>
    <property type="match status" value="1"/>
</dbReference>
<dbReference type="Proteomes" id="UP001152872">
    <property type="component" value="Unassembled WGS sequence"/>
</dbReference>
<keyword evidence="6" id="KW-0418">Kinase</keyword>
<reference evidence="14" key="1">
    <citation type="submission" date="2019-05" db="EMBL/GenBank/DDBJ databases">
        <title>Whole genome sequencing of Pseudanabaena catenata USMAC16.</title>
        <authorList>
            <person name="Khan Z."/>
            <person name="Omar W.M."/>
            <person name="Convey P."/>
            <person name="Merican F."/>
            <person name="Najimudin N."/>
        </authorList>
    </citation>
    <scope>NUCLEOTIDE SEQUENCE</scope>
    <source>
        <strain evidence="14">USMAC16</strain>
    </source>
</reference>
<feature type="domain" description="PAC" evidence="13">
    <location>
        <begin position="240"/>
        <end position="292"/>
    </location>
</feature>
<dbReference type="InterPro" id="IPR004358">
    <property type="entry name" value="Sig_transdc_His_kin-like_C"/>
</dbReference>
<feature type="domain" description="PAS" evidence="12">
    <location>
        <begin position="166"/>
        <end position="206"/>
    </location>
</feature>
<evidence type="ECO:0000256" key="7">
    <source>
        <dbReference type="ARBA" id="ARBA00023012"/>
    </source>
</evidence>
<evidence type="ECO:0000259" key="11">
    <source>
        <dbReference type="PROSITE" id="PS50110"/>
    </source>
</evidence>
<organism evidence="14 15">
    <name type="scientific">Pseudanabaena catenata USMAC16</name>
    <dbReference type="NCBI Taxonomy" id="1855837"/>
    <lineage>
        <taxon>Bacteria</taxon>
        <taxon>Bacillati</taxon>
        <taxon>Cyanobacteriota</taxon>
        <taxon>Cyanophyceae</taxon>
        <taxon>Pseudanabaenales</taxon>
        <taxon>Pseudanabaenaceae</taxon>
        <taxon>Pseudanabaena</taxon>
    </lineage>
</organism>
<dbReference type="SUPFAM" id="SSF55874">
    <property type="entry name" value="ATPase domain of HSP90 chaperone/DNA topoisomerase II/histidine kinase"/>
    <property type="match status" value="1"/>
</dbReference>
<evidence type="ECO:0000256" key="3">
    <source>
        <dbReference type="ARBA" id="ARBA00012438"/>
    </source>
</evidence>
<dbReference type="Pfam" id="PF00512">
    <property type="entry name" value="HisKA"/>
    <property type="match status" value="1"/>
</dbReference>
<keyword evidence="4 9" id="KW-0597">Phosphoprotein</keyword>
<evidence type="ECO:0000313" key="14">
    <source>
        <dbReference type="EMBL" id="MDG3495409.1"/>
    </source>
</evidence>
<dbReference type="Gene3D" id="1.10.287.130">
    <property type="match status" value="1"/>
</dbReference>
<protein>
    <recommendedName>
        <fullName evidence="8">Circadian input-output histidine kinase CikA</fullName>
        <ecNumber evidence="3">2.7.13.3</ecNumber>
    </recommendedName>
</protein>
<dbReference type="RefSeq" id="WP_009627531.1">
    <property type="nucleotide sequence ID" value="NZ_VBTY01000099.1"/>
</dbReference>
<feature type="domain" description="PAS" evidence="12">
    <location>
        <begin position="592"/>
        <end position="664"/>
    </location>
</feature>
<dbReference type="Pfam" id="PF08448">
    <property type="entry name" value="PAS_4"/>
    <property type="match status" value="1"/>
</dbReference>
<feature type="modified residue" description="4-aspartylphosphate" evidence="9">
    <location>
        <position position="1049"/>
    </location>
</feature>
<dbReference type="Pfam" id="PF00072">
    <property type="entry name" value="Response_reg"/>
    <property type="match status" value="1"/>
</dbReference>
<evidence type="ECO:0000256" key="6">
    <source>
        <dbReference type="ARBA" id="ARBA00022777"/>
    </source>
</evidence>
<comment type="catalytic activity">
    <reaction evidence="1">
        <text>ATP + protein L-histidine = ADP + protein N-phospho-L-histidine.</text>
        <dbReference type="EC" id="2.7.13.3"/>
    </reaction>
</comment>
<dbReference type="InterPro" id="IPR003594">
    <property type="entry name" value="HATPase_dom"/>
</dbReference>
<dbReference type="Pfam" id="PF02518">
    <property type="entry name" value="HATPase_c"/>
    <property type="match status" value="1"/>
</dbReference>
<dbReference type="SMART" id="SM00448">
    <property type="entry name" value="REC"/>
    <property type="match status" value="2"/>
</dbReference>
<comment type="similarity">
    <text evidence="2">In the N-terminal section; belongs to the phytochrome family.</text>
</comment>
<keyword evidence="15" id="KW-1185">Reference proteome</keyword>
<dbReference type="PRINTS" id="PR00344">
    <property type="entry name" value="BCTRLSENSOR"/>
</dbReference>
<dbReference type="FunFam" id="1.10.287.130:FF:000145">
    <property type="entry name" value="Sensory transduction histidine kinase"/>
    <property type="match status" value="1"/>
</dbReference>
<evidence type="ECO:0000256" key="5">
    <source>
        <dbReference type="ARBA" id="ARBA00022679"/>
    </source>
</evidence>
<dbReference type="InterPro" id="IPR000014">
    <property type="entry name" value="PAS"/>
</dbReference>
<dbReference type="PROSITE" id="PS50113">
    <property type="entry name" value="PAC"/>
    <property type="match status" value="2"/>
</dbReference>
<evidence type="ECO:0000259" key="12">
    <source>
        <dbReference type="PROSITE" id="PS50112"/>
    </source>
</evidence>
<dbReference type="InterPro" id="IPR001610">
    <property type="entry name" value="PAC"/>
</dbReference>
<comment type="caution">
    <text evidence="14">The sequence shown here is derived from an EMBL/GenBank/DDBJ whole genome shotgun (WGS) entry which is preliminary data.</text>
</comment>
<dbReference type="SMART" id="SM00388">
    <property type="entry name" value="HisKA"/>
    <property type="match status" value="1"/>
</dbReference>
<dbReference type="InterPro" id="IPR036097">
    <property type="entry name" value="HisK_dim/P_sf"/>
</dbReference>
<dbReference type="GO" id="GO:0009927">
    <property type="term" value="F:histidine phosphotransfer kinase activity"/>
    <property type="evidence" value="ECO:0007669"/>
    <property type="project" value="TreeGrafter"/>
</dbReference>
<keyword evidence="5" id="KW-0808">Transferase</keyword>
<evidence type="ECO:0000259" key="10">
    <source>
        <dbReference type="PROSITE" id="PS50109"/>
    </source>
</evidence>
<dbReference type="PROSITE" id="PS50112">
    <property type="entry name" value="PAS"/>
    <property type="match status" value="3"/>
</dbReference>
<dbReference type="Pfam" id="PF08447">
    <property type="entry name" value="PAS_3"/>
    <property type="match status" value="1"/>
</dbReference>
<proteinExistence type="inferred from homology"/>
<dbReference type="InterPro" id="IPR001789">
    <property type="entry name" value="Sig_transdc_resp-reg_receiver"/>
</dbReference>
<dbReference type="InterPro" id="IPR005467">
    <property type="entry name" value="His_kinase_dom"/>
</dbReference>
<name>A0A9X4M9G4_9CYAN</name>
<evidence type="ECO:0000256" key="9">
    <source>
        <dbReference type="PROSITE-ProRule" id="PRU00169"/>
    </source>
</evidence>
<dbReference type="GO" id="GO:0005886">
    <property type="term" value="C:plasma membrane"/>
    <property type="evidence" value="ECO:0007669"/>
    <property type="project" value="TreeGrafter"/>
</dbReference>
<feature type="domain" description="PAC" evidence="13">
    <location>
        <begin position="366"/>
        <end position="418"/>
    </location>
</feature>
<sequence>MKNIGNLKRSNIPTTKILLVEDDLDDRLFFVQASEQVGLFYDYVMAASFTEAIAILSQHEFAIAIVKSQLRDGEASQLLPILQNINCPCIITITNGEEETATKLIAQGSANYLIRDSDRYYLKMLPAIIKATISSHQTIVKLQEQNQALNIELQERIAAEKNLRDREDRYQQILDSIPDLILVKESGSRVVWGNKTFRDFYGISLECLKENIETQFNFPFDTRQYICDDNFVFSTGQTLHISEESATRRDGSVRLMSTIKTPIFDEDGEVRKIVVISHDITARKEATNSLQESERRFKTLATVVPVGIFRTDKNGNCIYVNERWSEIAGLSLEEALGEGWTTALHPDDRDKINNEWYLSAQQNRPFKLEYRFLRKDGSTSWVLGQSLAETDLSGQIFGYVGTITDISDRRKAELTLQKLVEGTAALTGLEFFPAVVSHIAEALAIPFVSVTELIGDHLHTLSFWAKGSLQPSIAYPVRDTPCEYVLKDGEFYCESQLQTYFFNDPYLAEMQADSYLGIALKDNLGNVIGNLCIIDTQPLDKSKYNESIAILRIFGARVAAELERKAATEALYRLNQDLEIRVERRTQALQESEIRFRRMFDSNVVGMLFADFDGNILDANDRFLQMIGYSREEFNTGKIFWHNLTPPEHVPADYAAMGKLMEHGFIHPWEKEYYRKDGSRIPVLIGAAFLPGTENQTICVVIDISDRKQYETQLKQTNAELAIATRLKDEFLANMSHELRTPLNAILGMTESLQEEVFGSINENQKKSLKLIENSGFHLLKLINDILDLAKIESGQVELDLASSNIEVLCQSSLAFIKQQSHKKHIQIETKISPDLPNVSIDERRILQVLINLLSNAVKFTPEGGRIVLEVSDRQQATLNHSDQTVEVPSLQKYLQIKVIDTGIGISPENIDKLFQPFIQIDSALNRQYEGTGLGLSLVKRIVELHGGQVSLVSEVGVGSSFTITLPCADCQIASPAPETQPEALTATDENGSEFKNPFKILLVDDNEANLMTVASYLSAKGYDMILATNGEESITLAQLQAPDLILMDIQMPGTNGLETIKQMRQIPSLANQPIIALTALTMQGDREKCIAAGATEYLAKPVKLRQLVLTIQQLQTAS</sequence>
<keyword evidence="7" id="KW-0902">Two-component regulatory system</keyword>
<dbReference type="EC" id="2.7.13.3" evidence="3"/>
<evidence type="ECO:0000256" key="2">
    <source>
        <dbReference type="ARBA" id="ARBA00006402"/>
    </source>
</evidence>
<dbReference type="InterPro" id="IPR035965">
    <property type="entry name" value="PAS-like_dom_sf"/>
</dbReference>
<dbReference type="InterPro" id="IPR011006">
    <property type="entry name" value="CheY-like_superfamily"/>
</dbReference>
<dbReference type="SUPFAM" id="SSF55781">
    <property type="entry name" value="GAF domain-like"/>
    <property type="match status" value="1"/>
</dbReference>
<dbReference type="Gene3D" id="3.30.565.10">
    <property type="entry name" value="Histidine kinase-like ATPase, C-terminal domain"/>
    <property type="match status" value="1"/>
</dbReference>
<feature type="domain" description="Histidine kinase" evidence="10">
    <location>
        <begin position="734"/>
        <end position="970"/>
    </location>
</feature>
<dbReference type="GO" id="GO:0000155">
    <property type="term" value="F:phosphorelay sensor kinase activity"/>
    <property type="evidence" value="ECO:0007669"/>
    <property type="project" value="InterPro"/>
</dbReference>
<accession>A0A9X4M9G4</accession>
<dbReference type="Gene3D" id="3.30.450.20">
    <property type="entry name" value="PAS domain"/>
    <property type="match status" value="3"/>
</dbReference>
<feature type="domain" description="PAS" evidence="12">
    <location>
        <begin position="293"/>
        <end position="363"/>
    </location>
</feature>